<dbReference type="PROSITE" id="PS51257">
    <property type="entry name" value="PROKAR_LIPOPROTEIN"/>
    <property type="match status" value="1"/>
</dbReference>
<dbReference type="InterPro" id="IPR051313">
    <property type="entry name" value="Bact_iron-sidero_bind"/>
</dbReference>
<evidence type="ECO:0000313" key="7">
    <source>
        <dbReference type="EMBL" id="OMF53024.1"/>
    </source>
</evidence>
<comment type="subcellular location">
    <subcellularLocation>
        <location evidence="1">Cell envelope</location>
    </subcellularLocation>
</comment>
<dbReference type="Gene3D" id="3.40.50.1980">
    <property type="entry name" value="Nitrogenase molybdenum iron protein domain"/>
    <property type="match status" value="2"/>
</dbReference>
<feature type="domain" description="Fe/B12 periplasmic-binding" evidence="6">
    <location>
        <begin position="73"/>
        <end position="343"/>
    </location>
</feature>
<feature type="chain" id="PRO_5013203908" description="Fe/B12 periplasmic-binding domain-containing protein" evidence="5">
    <location>
        <begin position="34"/>
        <end position="343"/>
    </location>
</feature>
<dbReference type="RefSeq" id="WP_076171951.1">
    <property type="nucleotide sequence ID" value="NZ_MRTP01000005.1"/>
</dbReference>
<evidence type="ECO:0000256" key="3">
    <source>
        <dbReference type="ARBA" id="ARBA00022448"/>
    </source>
</evidence>
<reference evidence="7 8" key="1">
    <citation type="submission" date="2016-11" db="EMBL/GenBank/DDBJ databases">
        <title>Paenibacillus species isolates.</title>
        <authorList>
            <person name="Beno S.M."/>
        </authorList>
    </citation>
    <scope>NUCLEOTIDE SEQUENCE [LARGE SCALE GENOMIC DNA]</scope>
    <source>
        <strain evidence="7 8">FSL R5-0378</strain>
    </source>
</reference>
<comment type="caution">
    <text evidence="7">The sequence shown here is derived from an EMBL/GenBank/DDBJ whole genome shotgun (WGS) entry which is preliminary data.</text>
</comment>
<dbReference type="Pfam" id="PF01497">
    <property type="entry name" value="Peripla_BP_2"/>
    <property type="match status" value="1"/>
</dbReference>
<dbReference type="GO" id="GO:1901678">
    <property type="term" value="P:iron coordination entity transport"/>
    <property type="evidence" value="ECO:0007669"/>
    <property type="project" value="UniProtKB-ARBA"/>
</dbReference>
<evidence type="ECO:0000259" key="6">
    <source>
        <dbReference type="PROSITE" id="PS50983"/>
    </source>
</evidence>
<dbReference type="PANTHER" id="PTHR30532">
    <property type="entry name" value="IRON III DICITRATE-BINDING PERIPLASMIC PROTEIN"/>
    <property type="match status" value="1"/>
</dbReference>
<evidence type="ECO:0000256" key="1">
    <source>
        <dbReference type="ARBA" id="ARBA00004196"/>
    </source>
</evidence>
<accession>A0A1R1EMF2</accession>
<keyword evidence="4 5" id="KW-0732">Signal</keyword>
<dbReference type="PROSITE" id="PS50983">
    <property type="entry name" value="FE_B12_PBP"/>
    <property type="match status" value="1"/>
</dbReference>
<keyword evidence="8" id="KW-1185">Reference proteome</keyword>
<evidence type="ECO:0000313" key="8">
    <source>
        <dbReference type="Proteomes" id="UP000187172"/>
    </source>
</evidence>
<dbReference type="PRINTS" id="PR01715">
    <property type="entry name" value="FERRIBNDNGPP"/>
</dbReference>
<dbReference type="EMBL" id="MRTP01000005">
    <property type="protein sequence ID" value="OMF53024.1"/>
    <property type="molecule type" value="Genomic_DNA"/>
</dbReference>
<evidence type="ECO:0000256" key="4">
    <source>
        <dbReference type="ARBA" id="ARBA00022729"/>
    </source>
</evidence>
<dbReference type="Proteomes" id="UP000187172">
    <property type="component" value="Unassembled WGS sequence"/>
</dbReference>
<dbReference type="SUPFAM" id="SSF53807">
    <property type="entry name" value="Helical backbone' metal receptor"/>
    <property type="match status" value="1"/>
</dbReference>
<sequence length="343" mass="37306">MKTFRLKRGLFAPFIMCCLIALFTAGCSTGGEAKEGAAAQAGSGDSSTPAQQEEVRTIQHSMGTAEMKGTPKNIVVLEWTYAEDLIALGIQPKGVADVEGYKKYVNAQPGLSADVIDVGTRQEPSLELITSLKPDLIIAENFRVKDTYEQLKAIAPTVVFDNYSKEASQDQYATMENSFRTIADIVGKKEEGEKVLADVQATFDDAKAKLKAAGKEHVKYALIQGFSNQDAAVMLLYSDNSIAAGALKRAGFENAYQPNPLPEDGYAQTTVESLVPVQDANLLYVVQDDDNIIEKQMKNNAVWNGLHFVKEQQTYSLGGDMWVYGGPLSAKILVDKTVSLLTQ</sequence>
<proteinExistence type="inferred from homology"/>
<evidence type="ECO:0000256" key="2">
    <source>
        <dbReference type="ARBA" id="ARBA00008814"/>
    </source>
</evidence>
<dbReference type="GO" id="GO:0030288">
    <property type="term" value="C:outer membrane-bounded periplasmic space"/>
    <property type="evidence" value="ECO:0007669"/>
    <property type="project" value="TreeGrafter"/>
</dbReference>
<organism evidence="7 8">
    <name type="scientific">Paenibacillus rhizosphaerae</name>
    <dbReference type="NCBI Taxonomy" id="297318"/>
    <lineage>
        <taxon>Bacteria</taxon>
        <taxon>Bacillati</taxon>
        <taxon>Bacillota</taxon>
        <taxon>Bacilli</taxon>
        <taxon>Bacillales</taxon>
        <taxon>Paenibacillaceae</taxon>
        <taxon>Paenibacillus</taxon>
    </lineage>
</organism>
<dbReference type="CDD" id="cd01146">
    <property type="entry name" value="FhuD"/>
    <property type="match status" value="1"/>
</dbReference>
<dbReference type="AlphaFoldDB" id="A0A1R1EMF2"/>
<keyword evidence="3" id="KW-0813">Transport</keyword>
<protein>
    <recommendedName>
        <fullName evidence="6">Fe/B12 periplasmic-binding domain-containing protein</fullName>
    </recommendedName>
</protein>
<evidence type="ECO:0000256" key="5">
    <source>
        <dbReference type="SAM" id="SignalP"/>
    </source>
</evidence>
<dbReference type="InterPro" id="IPR002491">
    <property type="entry name" value="ABC_transptr_periplasmic_BD"/>
</dbReference>
<name>A0A1R1EMF2_9BACL</name>
<feature type="signal peptide" evidence="5">
    <location>
        <begin position="1"/>
        <end position="33"/>
    </location>
</feature>
<dbReference type="PANTHER" id="PTHR30532:SF29">
    <property type="entry name" value="FE(3+) DICITRATE-BINDING PERIPLASMIC PROTEIN"/>
    <property type="match status" value="1"/>
</dbReference>
<comment type="similarity">
    <text evidence="2">Belongs to the bacterial solute-binding protein 8 family.</text>
</comment>
<gene>
    <name evidence="7" type="ORF">BK138_19100</name>
</gene>
<dbReference type="STRING" id="297318.BK138_19100"/>